<dbReference type="EMBL" id="CAEKKB010000001">
    <property type="protein sequence ID" value="CAB4294690.1"/>
    <property type="molecule type" value="Genomic_DNA"/>
</dbReference>
<evidence type="ECO:0000313" key="3">
    <source>
        <dbReference type="EMBL" id="CAB4294690.1"/>
    </source>
</evidence>
<gene>
    <name evidence="2" type="ORF">CURHAP_LOCUS5654</name>
    <name evidence="3" type="ORF">ORAREDHAP_LOCUS5655</name>
</gene>
<evidence type="ECO:0000313" key="4">
    <source>
        <dbReference type="Proteomes" id="UP000507222"/>
    </source>
</evidence>
<dbReference type="EMBL" id="CAEKDK010000001">
    <property type="protein sequence ID" value="CAB4264113.1"/>
    <property type="molecule type" value="Genomic_DNA"/>
</dbReference>
<evidence type="ECO:0000313" key="5">
    <source>
        <dbReference type="Proteomes" id="UP000507245"/>
    </source>
</evidence>
<organism evidence="2 4">
    <name type="scientific">Prunus armeniaca</name>
    <name type="common">Apricot</name>
    <name type="synonym">Armeniaca vulgaris</name>
    <dbReference type="NCBI Taxonomy" id="36596"/>
    <lineage>
        <taxon>Eukaryota</taxon>
        <taxon>Viridiplantae</taxon>
        <taxon>Streptophyta</taxon>
        <taxon>Embryophyta</taxon>
        <taxon>Tracheophyta</taxon>
        <taxon>Spermatophyta</taxon>
        <taxon>Magnoliopsida</taxon>
        <taxon>eudicotyledons</taxon>
        <taxon>Gunneridae</taxon>
        <taxon>Pentapetalae</taxon>
        <taxon>rosids</taxon>
        <taxon>fabids</taxon>
        <taxon>Rosales</taxon>
        <taxon>Rosaceae</taxon>
        <taxon>Amygdaloideae</taxon>
        <taxon>Amygdaleae</taxon>
        <taxon>Prunus</taxon>
    </lineage>
</organism>
<accession>A0A6J5TK08</accession>
<dbReference type="Proteomes" id="UP000507222">
    <property type="component" value="Unassembled WGS sequence"/>
</dbReference>
<evidence type="ECO:0000313" key="2">
    <source>
        <dbReference type="EMBL" id="CAB4264113.1"/>
    </source>
</evidence>
<feature type="region of interest" description="Disordered" evidence="1">
    <location>
        <begin position="1"/>
        <end position="88"/>
    </location>
</feature>
<evidence type="ECO:0000256" key="1">
    <source>
        <dbReference type="SAM" id="MobiDB-lite"/>
    </source>
</evidence>
<dbReference type="Proteomes" id="UP000507245">
    <property type="component" value="Unassembled WGS sequence"/>
</dbReference>
<feature type="compositionally biased region" description="Low complexity" evidence="1">
    <location>
        <begin position="62"/>
        <end position="73"/>
    </location>
</feature>
<reference evidence="2 4" key="2">
    <citation type="submission" date="2020-05" db="EMBL/GenBank/DDBJ databases">
        <authorList>
            <person name="Campoy J."/>
            <person name="Schneeberger K."/>
            <person name="Spophaly S."/>
        </authorList>
    </citation>
    <scope>NUCLEOTIDE SEQUENCE [LARGE SCALE GENOMIC DNA]</scope>
    <source>
        <strain evidence="2">PruArmRojPasFocal</strain>
    </source>
</reference>
<proteinExistence type="predicted"/>
<sequence length="149" mass="15587">MEKMDSNAMAIQNLLGDRNPTVVSPNQGSSSPKGTSATLQPLEMSLKSGVLLQGQTSGQNKSSQSPATQSSSPNQRLNNQSVQPINGNNNIVVIGQGAMTEDRECSQEDILEEAITTSLPIGQSKYEVAPFVSNQPSIPTKNSSGKGGA</sequence>
<protein>
    <submittedName>
        <fullName evidence="2">Uncharacterized protein</fullName>
    </submittedName>
</protein>
<reference evidence="5" key="1">
    <citation type="journal article" date="2020" name="Genome Biol.">
        <title>Gamete binning: chromosome-level and haplotype-resolved genome assembly enabled by high-throughput single-cell sequencing of gamete genomes.</title>
        <authorList>
            <person name="Campoy J.A."/>
            <person name="Sun H."/>
            <person name="Goel M."/>
            <person name="Jiao W.-B."/>
            <person name="Folz-Donahue K."/>
            <person name="Wang N."/>
            <person name="Rubio M."/>
            <person name="Liu C."/>
            <person name="Kukat C."/>
            <person name="Ruiz D."/>
            <person name="Huettel B."/>
            <person name="Schneeberger K."/>
        </authorList>
    </citation>
    <scope>NUCLEOTIDE SEQUENCE [LARGE SCALE GENOMIC DNA]</scope>
    <source>
        <strain evidence="5">cv. Rojo Pasion</strain>
    </source>
</reference>
<keyword evidence="5" id="KW-1185">Reference proteome</keyword>
<feature type="compositionally biased region" description="Polar residues" evidence="1">
    <location>
        <begin position="21"/>
        <end position="39"/>
    </location>
</feature>
<dbReference type="AlphaFoldDB" id="A0A6J5TK08"/>
<name>A0A6J5TK08_PRUAR</name>